<dbReference type="Gene3D" id="3.40.140.10">
    <property type="entry name" value="Cytidine Deaminase, domain 2"/>
    <property type="match status" value="1"/>
</dbReference>
<gene>
    <name evidence="7" type="ORF">BTDB27_001943</name>
</gene>
<accession>W8YB07</accession>
<dbReference type="GO" id="GO:0008237">
    <property type="term" value="F:metallopeptidase activity"/>
    <property type="evidence" value="ECO:0007669"/>
    <property type="project" value="UniProtKB-KW"/>
</dbReference>
<feature type="domain" description="JAB" evidence="6">
    <location>
        <begin position="32"/>
        <end position="144"/>
    </location>
</feature>
<dbReference type="RefSeq" id="WP_196231812.1">
    <property type="nucleotide sequence ID" value="NZ_HG810017.1"/>
</dbReference>
<keyword evidence="4" id="KW-0862">Zinc</keyword>
<sequence>MKNIICNTRSEKILKINNIALEKINHHLQIKEIDNEAGGVIVGRELISSGNFVIDDISTPLKRDIRKSHFFNKYLPDHQKFIQQKWTESQGTCSYLGEWHTHPEDKPTPSSLDICSWKNVLKRTVCDEVSLFFIIAGNKEIRIWEGFVHDLTIEQIY</sequence>
<organism evidence="7">
    <name type="scientific">Bacillus thuringiensis DB27</name>
    <dbReference type="NCBI Taxonomy" id="1431339"/>
    <lineage>
        <taxon>Bacteria</taxon>
        <taxon>Bacillati</taxon>
        <taxon>Bacillota</taxon>
        <taxon>Bacilli</taxon>
        <taxon>Bacillales</taxon>
        <taxon>Bacillaceae</taxon>
        <taxon>Bacillus</taxon>
        <taxon>Bacillus cereus group</taxon>
    </lineage>
</organism>
<evidence type="ECO:0000256" key="5">
    <source>
        <dbReference type="ARBA" id="ARBA00023049"/>
    </source>
</evidence>
<dbReference type="SUPFAM" id="SSF102712">
    <property type="entry name" value="JAB1/MPN domain"/>
    <property type="match status" value="1"/>
</dbReference>
<keyword evidence="2" id="KW-0479">Metal-binding</keyword>
<dbReference type="GO" id="GO:0046872">
    <property type="term" value="F:metal ion binding"/>
    <property type="evidence" value="ECO:0007669"/>
    <property type="project" value="UniProtKB-KW"/>
</dbReference>
<protein>
    <recommendedName>
        <fullName evidence="6">JAB domain-containing protein</fullName>
    </recommendedName>
</protein>
<keyword evidence="1" id="KW-0645">Protease</keyword>
<dbReference type="GO" id="GO:0006508">
    <property type="term" value="P:proteolysis"/>
    <property type="evidence" value="ECO:0007669"/>
    <property type="project" value="UniProtKB-KW"/>
</dbReference>
<dbReference type="AlphaFoldDB" id="W8YB07"/>
<reference evidence="7" key="2">
    <citation type="submission" date="2014-01" db="EMBL/GenBank/DDBJ databases">
        <authorList>
            <person name="Aslett M."/>
        </authorList>
    </citation>
    <scope>NUCLEOTIDE SEQUENCE [LARGE SCALE GENOMIC DNA]</scope>
    <source>
        <strain evidence="7">DB27</strain>
    </source>
</reference>
<proteinExistence type="predicted"/>
<evidence type="ECO:0000256" key="3">
    <source>
        <dbReference type="ARBA" id="ARBA00022801"/>
    </source>
</evidence>
<name>W8YB07_BACTU</name>
<evidence type="ECO:0000256" key="1">
    <source>
        <dbReference type="ARBA" id="ARBA00022670"/>
    </source>
</evidence>
<dbReference type="EMBL" id="HG810017">
    <property type="protein sequence ID" value="CDN35601.1"/>
    <property type="molecule type" value="Genomic_DNA"/>
</dbReference>
<dbReference type="InterPro" id="IPR028090">
    <property type="entry name" value="JAB_dom_prok"/>
</dbReference>
<evidence type="ECO:0000259" key="6">
    <source>
        <dbReference type="Pfam" id="PF14464"/>
    </source>
</evidence>
<evidence type="ECO:0000256" key="2">
    <source>
        <dbReference type="ARBA" id="ARBA00022723"/>
    </source>
</evidence>
<keyword evidence="3" id="KW-0378">Hydrolase</keyword>
<evidence type="ECO:0000313" key="7">
    <source>
        <dbReference type="EMBL" id="CDN35601.1"/>
    </source>
</evidence>
<reference evidence="7" key="1">
    <citation type="submission" date="2014-01" db="EMBL/GenBank/DDBJ databases">
        <title>Draft genome sequence of highly nematicidal Bacillus thuringiensis DB27.</title>
        <authorList>
            <person name="Iatsenko I."/>
            <person name="Pickard D."/>
            <person name="Corton C."/>
            <person name="Dougan G."/>
            <person name="Sommer R.J."/>
        </authorList>
    </citation>
    <scope>NUCLEOTIDE SEQUENCE [LARGE SCALE GENOMIC DNA]</scope>
    <source>
        <strain evidence="7">DB27</strain>
    </source>
</reference>
<evidence type="ECO:0000256" key="4">
    <source>
        <dbReference type="ARBA" id="ARBA00022833"/>
    </source>
</evidence>
<dbReference type="Pfam" id="PF14464">
    <property type="entry name" value="Prok-JAB"/>
    <property type="match status" value="1"/>
</dbReference>
<dbReference type="HOGENOM" id="CLU_123228_1_1_9"/>
<dbReference type="Proteomes" id="UP000030682">
    <property type="component" value="Unassembled WGS sequence"/>
</dbReference>
<keyword evidence="5" id="KW-0482">Metalloprotease</keyword>